<organism evidence="4 5">
    <name type="scientific">Streptomyces nitrosporeus</name>
    <dbReference type="NCBI Taxonomy" id="28894"/>
    <lineage>
        <taxon>Bacteria</taxon>
        <taxon>Bacillati</taxon>
        <taxon>Actinomycetota</taxon>
        <taxon>Actinomycetes</taxon>
        <taxon>Kitasatosporales</taxon>
        <taxon>Streptomycetaceae</taxon>
        <taxon>Streptomyces</taxon>
    </lineage>
</organism>
<evidence type="ECO:0000256" key="1">
    <source>
        <dbReference type="SAM" id="MobiDB-lite"/>
    </source>
</evidence>
<evidence type="ECO:0000259" key="3">
    <source>
        <dbReference type="Pfam" id="PF14016"/>
    </source>
</evidence>
<keyword evidence="5" id="KW-1185">Reference proteome</keyword>
<dbReference type="OrthoDB" id="3854042at2"/>
<accession>A0A5J6FBL6</accession>
<reference evidence="4 5" key="1">
    <citation type="submission" date="2017-09" db="EMBL/GenBank/DDBJ databases">
        <authorList>
            <person name="Lee N."/>
            <person name="Cho B.-K."/>
        </authorList>
    </citation>
    <scope>NUCLEOTIDE SEQUENCE [LARGE SCALE GENOMIC DNA]</scope>
    <source>
        <strain evidence="4 5">ATCC 12769</strain>
    </source>
</reference>
<feature type="domain" description="DUF4232" evidence="3">
    <location>
        <begin position="121"/>
        <end position="247"/>
    </location>
</feature>
<feature type="compositionally biased region" description="Gly residues" evidence="1">
    <location>
        <begin position="78"/>
        <end position="94"/>
    </location>
</feature>
<evidence type="ECO:0000313" key="4">
    <source>
        <dbReference type="EMBL" id="QEU73879.1"/>
    </source>
</evidence>
<dbReference type="KEGG" id="snk:CP967_19485"/>
<protein>
    <submittedName>
        <fullName evidence="4">DUF4232 domain-containing protein</fullName>
    </submittedName>
</protein>
<feature type="compositionally biased region" description="Low complexity" evidence="1">
    <location>
        <begin position="40"/>
        <end position="51"/>
    </location>
</feature>
<sequence>MRNLRFRRAARTSVLGTAALLAALSLTACQEDGSSSAVDTPSSPTAGTSSAQPENGAEAPAEKGEDTSGTDSASSASGGSGSDSGSGSGSGSSGSGDTQPAAKKPQGGGDAEDDGPVTLACDAKNTKVTITPVSRPLNHMLLSITNTGSGICNAYGYPSLRFGEAQSVPPVFEDSKPQAVASIAPGETAYAGVRTSSADGSGEGGYSTKDLVVGFQGRSGGFSGASANVTLGKDAYVDSSLSVTYWQTDMENALMW</sequence>
<dbReference type="Pfam" id="PF14016">
    <property type="entry name" value="DUF4232"/>
    <property type="match status" value="1"/>
</dbReference>
<proteinExistence type="predicted"/>
<gene>
    <name evidence="4" type="ORF">CP967_19485</name>
</gene>
<dbReference type="Proteomes" id="UP000326178">
    <property type="component" value="Chromosome"/>
</dbReference>
<feature type="signal peptide" evidence="2">
    <location>
        <begin position="1"/>
        <end position="30"/>
    </location>
</feature>
<feature type="chain" id="PRO_5038436386" evidence="2">
    <location>
        <begin position="31"/>
        <end position="256"/>
    </location>
</feature>
<dbReference type="AlphaFoldDB" id="A0A5J6FBL6"/>
<evidence type="ECO:0000256" key="2">
    <source>
        <dbReference type="SAM" id="SignalP"/>
    </source>
</evidence>
<feature type="region of interest" description="Disordered" evidence="1">
    <location>
        <begin position="29"/>
        <end position="118"/>
    </location>
</feature>
<dbReference type="RefSeq" id="WP_150489177.1">
    <property type="nucleotide sequence ID" value="NZ_BMUV01000033.1"/>
</dbReference>
<dbReference type="EMBL" id="CP023702">
    <property type="protein sequence ID" value="QEU73879.1"/>
    <property type="molecule type" value="Genomic_DNA"/>
</dbReference>
<dbReference type="PROSITE" id="PS51257">
    <property type="entry name" value="PROKAR_LIPOPROTEIN"/>
    <property type="match status" value="1"/>
</dbReference>
<keyword evidence="2" id="KW-0732">Signal</keyword>
<evidence type="ECO:0000313" key="5">
    <source>
        <dbReference type="Proteomes" id="UP000326178"/>
    </source>
</evidence>
<feature type="compositionally biased region" description="Low complexity" evidence="1">
    <location>
        <begin position="67"/>
        <end position="77"/>
    </location>
</feature>
<name>A0A5J6FBL6_9ACTN</name>
<dbReference type="InterPro" id="IPR025326">
    <property type="entry name" value="DUF4232"/>
</dbReference>